<dbReference type="SFLD" id="SFLDG01135">
    <property type="entry name" value="C1.5.6:_HAD__Beta-PGM__Phospha"/>
    <property type="match status" value="1"/>
</dbReference>
<dbReference type="SFLD" id="SFLDG01129">
    <property type="entry name" value="C1.5:_HAD__Beta-PGM__Phosphata"/>
    <property type="match status" value="1"/>
</dbReference>
<comment type="caution">
    <text evidence="1">The sequence shown here is derived from an EMBL/GenBank/DDBJ whole genome shotgun (WGS) entry which is preliminary data.</text>
</comment>
<evidence type="ECO:0000313" key="2">
    <source>
        <dbReference type="Proteomes" id="UP001499959"/>
    </source>
</evidence>
<dbReference type="PANTHER" id="PTHR43481:SF4">
    <property type="entry name" value="GLYCEROL-1-PHOSPHATE PHOSPHOHYDROLASE 1-RELATED"/>
    <property type="match status" value="1"/>
</dbReference>
<proteinExistence type="predicted"/>
<sequence length="226" mass="25033">MSRIDFMPQAVLFDMDGLMLDSERAIIDCWREAARELALEVDDRLWFDMIGMHEKDYVPMMLRTMTEQQVHALREACHVRYHRRIDAGMPLQPHVLDVLGDLQGRGVPRAVVTSTQRERAHLKLRTSRIASFFEIVITGSDVIEPKPAPEGYLKAAAALGVDPARCVVFEDSAFGVRAALAAGMTPIQVPDLIAPDADTRALGHRIATDLAEAYALLPRADAAMTA</sequence>
<evidence type="ECO:0000313" key="1">
    <source>
        <dbReference type="EMBL" id="GAA4787093.1"/>
    </source>
</evidence>
<protein>
    <submittedName>
        <fullName evidence="1">HAD family phosphatase</fullName>
    </submittedName>
</protein>
<dbReference type="InterPro" id="IPR036412">
    <property type="entry name" value="HAD-like_sf"/>
</dbReference>
<dbReference type="EMBL" id="BAABJE010000002">
    <property type="protein sequence ID" value="GAA4787093.1"/>
    <property type="molecule type" value="Genomic_DNA"/>
</dbReference>
<dbReference type="InterPro" id="IPR023214">
    <property type="entry name" value="HAD_sf"/>
</dbReference>
<keyword evidence="2" id="KW-1185">Reference proteome</keyword>
<dbReference type="SFLD" id="SFLDS00003">
    <property type="entry name" value="Haloacid_Dehalogenase"/>
    <property type="match status" value="1"/>
</dbReference>
<dbReference type="SUPFAM" id="SSF56784">
    <property type="entry name" value="HAD-like"/>
    <property type="match status" value="1"/>
</dbReference>
<dbReference type="InterPro" id="IPR051806">
    <property type="entry name" value="HAD-like_SPP"/>
</dbReference>
<dbReference type="InterPro" id="IPR041492">
    <property type="entry name" value="HAD_2"/>
</dbReference>
<dbReference type="Gene3D" id="1.10.150.240">
    <property type="entry name" value="Putative phosphatase, domain 2"/>
    <property type="match status" value="1"/>
</dbReference>
<dbReference type="InterPro" id="IPR006439">
    <property type="entry name" value="HAD-SF_hydro_IA"/>
</dbReference>
<dbReference type="Pfam" id="PF13419">
    <property type="entry name" value="HAD_2"/>
    <property type="match status" value="1"/>
</dbReference>
<accession>A0ABP9AWX4</accession>
<dbReference type="Proteomes" id="UP001499959">
    <property type="component" value="Unassembled WGS sequence"/>
</dbReference>
<dbReference type="RefSeq" id="WP_345302214.1">
    <property type="nucleotide sequence ID" value="NZ_BAABJE010000002.1"/>
</dbReference>
<dbReference type="PANTHER" id="PTHR43481">
    <property type="entry name" value="FRUCTOSE-1-PHOSPHATE PHOSPHATASE"/>
    <property type="match status" value="1"/>
</dbReference>
<dbReference type="InterPro" id="IPR023198">
    <property type="entry name" value="PGP-like_dom2"/>
</dbReference>
<gene>
    <name evidence="1" type="ORF">GCM10023307_10110</name>
</gene>
<dbReference type="CDD" id="cd07505">
    <property type="entry name" value="HAD_BPGM-like"/>
    <property type="match status" value="1"/>
</dbReference>
<reference evidence="2" key="1">
    <citation type="journal article" date="2019" name="Int. J. Syst. Evol. Microbiol.">
        <title>The Global Catalogue of Microorganisms (GCM) 10K type strain sequencing project: providing services to taxonomists for standard genome sequencing and annotation.</title>
        <authorList>
            <consortium name="The Broad Institute Genomics Platform"/>
            <consortium name="The Broad Institute Genome Sequencing Center for Infectious Disease"/>
            <person name="Wu L."/>
            <person name="Ma J."/>
        </authorList>
    </citation>
    <scope>NUCLEOTIDE SEQUENCE [LARGE SCALE GENOMIC DNA]</scope>
    <source>
        <strain evidence="2">JCM 18204</strain>
    </source>
</reference>
<dbReference type="Gene3D" id="3.40.50.1000">
    <property type="entry name" value="HAD superfamily/HAD-like"/>
    <property type="match status" value="1"/>
</dbReference>
<name>A0ABP9AWX4_9GAMM</name>
<organism evidence="1 2">
    <name type="scientific">Lysobacter hankyongensis</name>
    <dbReference type="NCBI Taxonomy" id="1176535"/>
    <lineage>
        <taxon>Bacteria</taxon>
        <taxon>Pseudomonadati</taxon>
        <taxon>Pseudomonadota</taxon>
        <taxon>Gammaproteobacteria</taxon>
        <taxon>Lysobacterales</taxon>
        <taxon>Lysobacteraceae</taxon>
        <taxon>Lysobacter</taxon>
    </lineage>
</organism>
<dbReference type="NCBIfam" id="TIGR01509">
    <property type="entry name" value="HAD-SF-IA-v3"/>
    <property type="match status" value="1"/>
</dbReference>